<keyword evidence="2" id="KW-1185">Reference proteome</keyword>
<dbReference type="Proteomes" id="UP000541558">
    <property type="component" value="Unassembled WGS sequence"/>
</dbReference>
<protein>
    <submittedName>
        <fullName evidence="1">Uncharacterized protein</fullName>
    </submittedName>
</protein>
<dbReference type="OrthoDB" id="3145912at2759"/>
<dbReference type="EMBL" id="JAACJK010000170">
    <property type="protein sequence ID" value="KAF5320226.1"/>
    <property type="molecule type" value="Genomic_DNA"/>
</dbReference>
<sequence>MTTPTRPFPFQDLPEDIARSVLEIAAENLRGAGLALTMVCKTVQAWTEPYLYRHIEVDNSAVAGRLHRTILSHKRPQIFALYVKSLSISHYSSWNAILDILDLCTGLNRIELHEVYMPQGAGVDVGVKIGKRQVWDKPRPKRLLLPASMFLPERMHFRCFNHGQEANPIFTNVTHLELLCTAETLTSWTWSTLSKLTKLTHLCLGTPPSLESPGLAEQLLASTISYLPSSLLLYVLSMPFSQYKPLSSTSRPDPRKGNPSKAVRQWLDNSQQLVEGSSGLDARLVFAVDKCHYDSCRGERWLNLVIWRYVAGPEARHDSDSGAFWRRAEAVVAGRRIKECHDDSESF</sequence>
<name>A0A8H5BBJ4_9AGAR</name>
<comment type="caution">
    <text evidence="1">The sequence shown here is derived from an EMBL/GenBank/DDBJ whole genome shotgun (WGS) entry which is preliminary data.</text>
</comment>
<organism evidence="1 2">
    <name type="scientific">Ephemerocybe angulata</name>
    <dbReference type="NCBI Taxonomy" id="980116"/>
    <lineage>
        <taxon>Eukaryota</taxon>
        <taxon>Fungi</taxon>
        <taxon>Dikarya</taxon>
        <taxon>Basidiomycota</taxon>
        <taxon>Agaricomycotina</taxon>
        <taxon>Agaricomycetes</taxon>
        <taxon>Agaricomycetidae</taxon>
        <taxon>Agaricales</taxon>
        <taxon>Agaricineae</taxon>
        <taxon>Psathyrellaceae</taxon>
        <taxon>Ephemerocybe</taxon>
    </lineage>
</organism>
<accession>A0A8H5BBJ4</accession>
<reference evidence="1 2" key="1">
    <citation type="journal article" date="2020" name="ISME J.">
        <title>Uncovering the hidden diversity of litter-decomposition mechanisms in mushroom-forming fungi.</title>
        <authorList>
            <person name="Floudas D."/>
            <person name="Bentzer J."/>
            <person name="Ahren D."/>
            <person name="Johansson T."/>
            <person name="Persson P."/>
            <person name="Tunlid A."/>
        </authorList>
    </citation>
    <scope>NUCLEOTIDE SEQUENCE [LARGE SCALE GENOMIC DNA]</scope>
    <source>
        <strain evidence="1 2">CBS 175.51</strain>
    </source>
</reference>
<gene>
    <name evidence="1" type="ORF">D9611_011361</name>
</gene>
<dbReference type="AlphaFoldDB" id="A0A8H5BBJ4"/>
<evidence type="ECO:0000313" key="1">
    <source>
        <dbReference type="EMBL" id="KAF5320226.1"/>
    </source>
</evidence>
<proteinExistence type="predicted"/>
<evidence type="ECO:0000313" key="2">
    <source>
        <dbReference type="Proteomes" id="UP000541558"/>
    </source>
</evidence>